<keyword evidence="2" id="KW-1185">Reference proteome</keyword>
<sequence length="118" mass="13873">MYYYPYTYQPDPYAPLYRFQSLPTVRPNQFKNSAQTMKRLLKDADRMTEAIHSSNELASSIMQAAQKSDKVRVRRLLQAYIRNSNFDLRFTPDGLIVLLVDLSRKCCQLQLSFLWAEL</sequence>
<accession>A0A1X7FPU9</accession>
<evidence type="ECO:0000313" key="2">
    <source>
        <dbReference type="Proteomes" id="UP000036202"/>
    </source>
</evidence>
<accession>A0A0H4L1K1</accession>
<name>A0A1X7FPU9_9BACI</name>
<dbReference type="OrthoDB" id="2615349at2"/>
<dbReference type="Proteomes" id="UP000036202">
    <property type="component" value="Chromosome"/>
</dbReference>
<dbReference type="RefSeq" id="WP_040060154.1">
    <property type="nucleotide sequence ID" value="NZ_CP011974.1"/>
</dbReference>
<dbReference type="EMBL" id="CP011974">
    <property type="protein sequence ID" value="AKO94558.1"/>
    <property type="molecule type" value="Genomic_DNA"/>
</dbReference>
<dbReference type="Pfam" id="PF26344">
    <property type="entry name" value="YuzC"/>
    <property type="match status" value="1"/>
</dbReference>
<dbReference type="PATRIC" id="fig|135735.6.peg.4666"/>
<dbReference type="KEGG" id="beo:BEH_22190"/>
<gene>
    <name evidence="1" type="ORF">BEH_22190</name>
</gene>
<evidence type="ECO:0000313" key="1">
    <source>
        <dbReference type="EMBL" id="AKO94558.1"/>
    </source>
</evidence>
<organism evidence="1 2">
    <name type="scientific">Priestia filamentosa</name>
    <dbReference type="NCBI Taxonomy" id="1402861"/>
    <lineage>
        <taxon>Bacteria</taxon>
        <taxon>Bacillati</taxon>
        <taxon>Bacillota</taxon>
        <taxon>Bacilli</taxon>
        <taxon>Bacillales</taxon>
        <taxon>Bacillaceae</taxon>
        <taxon>Priestia</taxon>
    </lineage>
</organism>
<dbReference type="InterPro" id="IPR058870">
    <property type="entry name" value="YuzC"/>
</dbReference>
<reference evidence="1 2" key="1">
    <citation type="journal article" date="2015" name="PLoS ONE">
        <title>Genome Sequence of Bacillus endophyticus and Analysis of Its Companion Mechanism in the Ketogulonigenium vulgare-Bacillus Strain Consortium.</title>
        <authorList>
            <person name="Jia N."/>
            <person name="Du J."/>
            <person name="Ding M.Z."/>
            <person name="Gao F."/>
            <person name="Yuan Y.J."/>
        </authorList>
    </citation>
    <scope>NUCLEOTIDE SEQUENCE [LARGE SCALE GENOMIC DNA]</scope>
    <source>
        <strain evidence="1 2">Hbe603</strain>
    </source>
</reference>
<dbReference type="AlphaFoldDB" id="A0A1X7FPU9"/>
<protein>
    <submittedName>
        <fullName evidence="1">Uncharacterized protein</fullName>
    </submittedName>
</protein>
<dbReference type="GeneID" id="93702984"/>
<proteinExistence type="predicted"/>
<reference evidence="2" key="2">
    <citation type="submission" date="2015-06" db="EMBL/GenBank/DDBJ databases">
        <title>Genome Sequence of Bacillus endophyticus and Analysis of its Companion Mechanism in the Ketogulonigenium vulgare-Bacillus strain Consortium.</title>
        <authorList>
            <person name="Jia N."/>
            <person name="Du J."/>
            <person name="Ding M.-Z."/>
            <person name="Gao F."/>
            <person name="Yuan Y.-J."/>
        </authorList>
    </citation>
    <scope>NUCLEOTIDE SEQUENCE [LARGE SCALE GENOMIC DNA]</scope>
    <source>
        <strain evidence="2">Hbe603</strain>
    </source>
</reference>